<name>A0ABM7RDY0_9BACT</name>
<dbReference type="PANTHER" id="PTHR35105:SF2">
    <property type="entry name" value="PROTEIN CDI"/>
    <property type="match status" value="1"/>
</dbReference>
<dbReference type="EMBL" id="AP024702">
    <property type="protein sequence ID" value="BCX47853.1"/>
    <property type="molecule type" value="Genomic_DNA"/>
</dbReference>
<dbReference type="SUPFAM" id="SSF53448">
    <property type="entry name" value="Nucleotide-diphospho-sugar transferases"/>
    <property type="match status" value="1"/>
</dbReference>
<dbReference type="PANTHER" id="PTHR35105">
    <property type="entry name" value="EXPRESSED PROTEIN"/>
    <property type="match status" value="1"/>
</dbReference>
<dbReference type="Gene3D" id="3.90.550.10">
    <property type="entry name" value="Spore Coat Polysaccharide Biosynthesis Protein SpsA, Chain A"/>
    <property type="match status" value="1"/>
</dbReference>
<dbReference type="InterPro" id="IPR029044">
    <property type="entry name" value="Nucleotide-diphossugar_trans"/>
</dbReference>
<gene>
    <name evidence="1" type="ORF">HAHE_17610</name>
</gene>
<keyword evidence="2" id="KW-1185">Reference proteome</keyword>
<accession>A0ABM7RDY0</accession>
<reference evidence="1 2" key="1">
    <citation type="submission" date="2021-06" db="EMBL/GenBank/DDBJ databases">
        <title>Complete genome of Haloferula helveola possessing various polysaccharide degrading enzymes.</title>
        <authorList>
            <person name="Takami H."/>
            <person name="Huang C."/>
            <person name="Hamasaki K."/>
        </authorList>
    </citation>
    <scope>NUCLEOTIDE SEQUENCE [LARGE SCALE GENOMIC DNA]</scope>
    <source>
        <strain evidence="1 2">CN-1</strain>
    </source>
</reference>
<evidence type="ECO:0000313" key="2">
    <source>
        <dbReference type="Proteomes" id="UP001374893"/>
    </source>
</evidence>
<dbReference type="RefSeq" id="WP_338690281.1">
    <property type="nucleotide sequence ID" value="NZ_AP024702.1"/>
</dbReference>
<proteinExistence type="predicted"/>
<protein>
    <submittedName>
        <fullName evidence="1">Glycosyltransferase</fullName>
    </submittedName>
</protein>
<organism evidence="1 2">
    <name type="scientific">Haloferula helveola</name>
    <dbReference type="NCBI Taxonomy" id="490095"/>
    <lineage>
        <taxon>Bacteria</taxon>
        <taxon>Pseudomonadati</taxon>
        <taxon>Verrucomicrobiota</taxon>
        <taxon>Verrucomicrobiia</taxon>
        <taxon>Verrucomicrobiales</taxon>
        <taxon>Verrucomicrobiaceae</taxon>
        <taxon>Haloferula</taxon>
    </lineage>
</organism>
<evidence type="ECO:0000313" key="1">
    <source>
        <dbReference type="EMBL" id="BCX47853.1"/>
    </source>
</evidence>
<sequence>MKDLRAFIGWDSREAIAYEVARASLLANASVPVMIEPIKLDDLLARGVYEREIDPLASTEFTYSRFFTPWLAGYSGWALFCDCDFLFFGDVAKLAEYQDPSKAVVCVHHDYRPTATTKMDGRAQSVYPRKNWSSFMLINCSHPSARRLTPDRINRESAAYLHRLQWAACTEIGELPGSWNWLEGWDDRPKEGVPDAVHFTSGGPWFENCRDVDYGPEWTVWADRVDPGWRPS</sequence>
<dbReference type="Proteomes" id="UP001374893">
    <property type="component" value="Chromosome"/>
</dbReference>